<evidence type="ECO:0000313" key="2">
    <source>
        <dbReference type="EMBL" id="OCT52003.1"/>
    </source>
</evidence>
<name>A0A1C1CU24_9EURO</name>
<feature type="compositionally biased region" description="Polar residues" evidence="1">
    <location>
        <begin position="1"/>
        <end position="12"/>
    </location>
</feature>
<dbReference type="VEuPathDB" id="FungiDB:G647_06127"/>
<evidence type="ECO:0000313" key="3">
    <source>
        <dbReference type="Proteomes" id="UP000094526"/>
    </source>
</evidence>
<comment type="caution">
    <text evidence="2">The sequence shown here is derived from an EMBL/GenBank/DDBJ whole genome shotgun (WGS) entry which is preliminary data.</text>
</comment>
<dbReference type="AlphaFoldDB" id="A0A1C1CU24"/>
<protein>
    <submittedName>
        <fullName evidence="2">Uncharacterized protein</fullName>
    </submittedName>
</protein>
<gene>
    <name evidence="2" type="ORF">CLCR_11391</name>
</gene>
<accession>A0A1C1CU24</accession>
<dbReference type="Proteomes" id="UP000094526">
    <property type="component" value="Unassembled WGS sequence"/>
</dbReference>
<keyword evidence="3" id="KW-1185">Reference proteome</keyword>
<organism evidence="2 3">
    <name type="scientific">Cladophialophora carrionii</name>
    <dbReference type="NCBI Taxonomy" id="86049"/>
    <lineage>
        <taxon>Eukaryota</taxon>
        <taxon>Fungi</taxon>
        <taxon>Dikarya</taxon>
        <taxon>Ascomycota</taxon>
        <taxon>Pezizomycotina</taxon>
        <taxon>Eurotiomycetes</taxon>
        <taxon>Chaetothyriomycetidae</taxon>
        <taxon>Chaetothyriales</taxon>
        <taxon>Herpotrichiellaceae</taxon>
        <taxon>Cladophialophora</taxon>
    </lineage>
</organism>
<reference evidence="3" key="1">
    <citation type="submission" date="2015-07" db="EMBL/GenBank/DDBJ databases">
        <authorList>
            <person name="Teixeira M.M."/>
            <person name="Souza R.C."/>
            <person name="Almeida L.G."/>
            <person name="Vicente V.A."/>
            <person name="de Hoog S."/>
            <person name="Bocca A.L."/>
            <person name="de Almeida S.R."/>
            <person name="Vasconcelos A.T."/>
            <person name="Felipe M.S."/>
        </authorList>
    </citation>
    <scope>NUCLEOTIDE SEQUENCE [LARGE SCALE GENOMIC DNA]</scope>
    <source>
        <strain evidence="3">KSF</strain>
    </source>
</reference>
<proteinExistence type="predicted"/>
<feature type="region of interest" description="Disordered" evidence="1">
    <location>
        <begin position="1"/>
        <end position="35"/>
    </location>
</feature>
<dbReference type="VEuPathDB" id="FungiDB:CLCR_11391"/>
<dbReference type="EMBL" id="LGRB01000009">
    <property type="protein sequence ID" value="OCT52003.1"/>
    <property type="molecule type" value="Genomic_DNA"/>
</dbReference>
<evidence type="ECO:0000256" key="1">
    <source>
        <dbReference type="SAM" id="MobiDB-lite"/>
    </source>
</evidence>
<dbReference type="OrthoDB" id="4136758at2759"/>
<sequence length="70" mass="7589">MSTSHGSTTSTRDGPFELKTVDAASSSDDLRLSDKDTPQVLLEYTAYLGRCIAGVDDKPTITSVPKTRRK</sequence>